<protein>
    <recommendedName>
        <fullName evidence="1">YvlB/LiaX N-terminal domain-containing protein</fullName>
    </recommendedName>
</protein>
<dbReference type="PATRIC" id="fig|1204725.3.peg.32"/>
<dbReference type="Proteomes" id="UP000007360">
    <property type="component" value="Unassembled WGS sequence"/>
</dbReference>
<comment type="caution">
    <text evidence="2">The sequence shown here is derived from an EMBL/GenBank/DDBJ whole genome shotgun (WGS) entry which is preliminary data.</text>
</comment>
<feature type="domain" description="YvlB/LiaX N-terminal" evidence="1">
    <location>
        <begin position="22"/>
        <end position="53"/>
    </location>
</feature>
<evidence type="ECO:0000313" key="3">
    <source>
        <dbReference type="Proteomes" id="UP000007360"/>
    </source>
</evidence>
<dbReference type="EMBL" id="AMPO01000001">
    <property type="protein sequence ID" value="EKF86654.1"/>
    <property type="molecule type" value="Genomic_DNA"/>
</dbReference>
<gene>
    <name evidence="2" type="ORF">A994_00170</name>
</gene>
<dbReference type="InterPro" id="IPR053959">
    <property type="entry name" value="YvlB/LiaX_N"/>
</dbReference>
<organism evidence="2 3">
    <name type="scientific">Methanobacterium formicicum (strain DSM 3637 / PP1)</name>
    <dbReference type="NCBI Taxonomy" id="1204725"/>
    <lineage>
        <taxon>Archaea</taxon>
        <taxon>Methanobacteriati</taxon>
        <taxon>Methanobacteriota</taxon>
        <taxon>Methanomada group</taxon>
        <taxon>Methanobacteria</taxon>
        <taxon>Methanobacteriales</taxon>
        <taxon>Methanobacteriaceae</taxon>
        <taxon>Methanobacterium</taxon>
    </lineage>
</organism>
<sequence length="142" mass="15880">MVGRKMSDGKLGGFLMSKNVSEEKIQILEMVEDGKITAAEGTELLAALESNEEEIVPRKDVKWLKVRVYTMDDQPKVNVNIPISLVDVGLKLAKKYDPKFNDSGRDNIDLDEILDAIKNGAEGKIVDVIDDEEQTKIKVYVE</sequence>
<dbReference type="Pfam" id="PF22746">
    <property type="entry name" value="SHOCT-like_DUF2089-C"/>
    <property type="match status" value="1"/>
</dbReference>
<reference evidence="2 3" key="1">
    <citation type="journal article" date="2012" name="J. Bacteriol.">
        <title>Draft genome sequence of Methanobacterium formicicum DSM 3637, an archaebacterium isolated from the methane producer amoeba Pelomyxa palustris.</title>
        <authorList>
            <person name="Gutierrez G."/>
        </authorList>
    </citation>
    <scope>NUCLEOTIDE SEQUENCE [LARGE SCALE GENOMIC DNA]</scope>
    <source>
        <strain evidence="3">DSM 3637 / PP1</strain>
    </source>
</reference>
<evidence type="ECO:0000313" key="2">
    <source>
        <dbReference type="EMBL" id="EKF86654.1"/>
    </source>
</evidence>
<name>K2RE73_METFP</name>
<accession>K2RE73</accession>
<keyword evidence="3" id="KW-1185">Reference proteome</keyword>
<dbReference type="AlphaFoldDB" id="K2RE73"/>
<evidence type="ECO:0000259" key="1">
    <source>
        <dbReference type="Pfam" id="PF22746"/>
    </source>
</evidence>
<proteinExistence type="predicted"/>